<feature type="region of interest" description="Disordered" evidence="1">
    <location>
        <begin position="48"/>
        <end position="85"/>
    </location>
</feature>
<dbReference type="PANTHER" id="PTHR33237">
    <property type="entry name" value="F2P16.13 PROTEIN-RELATED"/>
    <property type="match status" value="1"/>
</dbReference>
<organism evidence="3 4">
    <name type="scientific">Artemisia annua</name>
    <name type="common">Sweet wormwood</name>
    <dbReference type="NCBI Taxonomy" id="35608"/>
    <lineage>
        <taxon>Eukaryota</taxon>
        <taxon>Viridiplantae</taxon>
        <taxon>Streptophyta</taxon>
        <taxon>Embryophyta</taxon>
        <taxon>Tracheophyta</taxon>
        <taxon>Spermatophyta</taxon>
        <taxon>Magnoliopsida</taxon>
        <taxon>eudicotyledons</taxon>
        <taxon>Gunneridae</taxon>
        <taxon>Pentapetalae</taxon>
        <taxon>asterids</taxon>
        <taxon>campanulids</taxon>
        <taxon>Asterales</taxon>
        <taxon>Asteraceae</taxon>
        <taxon>Asteroideae</taxon>
        <taxon>Anthemideae</taxon>
        <taxon>Artemisiinae</taxon>
        <taxon>Artemisia</taxon>
    </lineage>
</organism>
<evidence type="ECO:0000313" key="4">
    <source>
        <dbReference type="Proteomes" id="UP000245207"/>
    </source>
</evidence>
<keyword evidence="2" id="KW-1133">Transmembrane helix</keyword>
<evidence type="ECO:0000256" key="2">
    <source>
        <dbReference type="SAM" id="Phobius"/>
    </source>
</evidence>
<dbReference type="Proteomes" id="UP000245207">
    <property type="component" value="Unassembled WGS sequence"/>
</dbReference>
<accession>A0A2U1QHN5</accession>
<evidence type="ECO:0000256" key="1">
    <source>
        <dbReference type="SAM" id="MobiDB-lite"/>
    </source>
</evidence>
<evidence type="ECO:0000313" key="3">
    <source>
        <dbReference type="EMBL" id="PWA97485.1"/>
    </source>
</evidence>
<keyword evidence="2" id="KW-0812">Transmembrane</keyword>
<evidence type="ECO:0008006" key="5">
    <source>
        <dbReference type="Google" id="ProtNLM"/>
    </source>
</evidence>
<name>A0A2U1QHN5_ARTAN</name>
<keyword evidence="2" id="KW-0472">Membrane</keyword>
<feature type="transmembrane region" description="Helical" evidence="2">
    <location>
        <begin position="20"/>
        <end position="39"/>
    </location>
</feature>
<dbReference type="OrthoDB" id="755532at2759"/>
<reference evidence="3 4" key="1">
    <citation type="journal article" date="2018" name="Mol. Plant">
        <title>The genome of Artemisia annua provides insight into the evolution of Asteraceae family and artemisinin biosynthesis.</title>
        <authorList>
            <person name="Shen Q."/>
            <person name="Zhang L."/>
            <person name="Liao Z."/>
            <person name="Wang S."/>
            <person name="Yan T."/>
            <person name="Shi P."/>
            <person name="Liu M."/>
            <person name="Fu X."/>
            <person name="Pan Q."/>
            <person name="Wang Y."/>
            <person name="Lv Z."/>
            <person name="Lu X."/>
            <person name="Zhang F."/>
            <person name="Jiang W."/>
            <person name="Ma Y."/>
            <person name="Chen M."/>
            <person name="Hao X."/>
            <person name="Li L."/>
            <person name="Tang Y."/>
            <person name="Lv G."/>
            <person name="Zhou Y."/>
            <person name="Sun X."/>
            <person name="Brodelius P.E."/>
            <person name="Rose J.K.C."/>
            <person name="Tang K."/>
        </authorList>
    </citation>
    <scope>NUCLEOTIDE SEQUENCE [LARGE SCALE GENOMIC DNA]</scope>
    <source>
        <strain evidence="4">cv. Huhao1</strain>
        <tissue evidence="3">Leaf</tissue>
    </source>
</reference>
<gene>
    <name evidence="3" type="ORF">CTI12_AA028920</name>
</gene>
<feature type="compositionally biased region" description="Basic and acidic residues" evidence="1">
    <location>
        <begin position="68"/>
        <end position="77"/>
    </location>
</feature>
<dbReference type="PANTHER" id="PTHR33237:SF50">
    <property type="entry name" value="TRANSMEMBRANE PROTEIN"/>
    <property type="match status" value="1"/>
</dbReference>
<sequence length="181" mass="20068">MVRLNMIHAIDNHVNNHVFSIPLGIGLFVVVSAVVALCANHARRASKKEESKVSIGSSSDKSSINSFEDDHFQEKIPPRSPLRSPRQLITTISNKAMSPFTINHKKGDAQDARVVEEGFGQGGVWQKEILMGVKCQPPEFSGVIYYDYDGRQVSEFPPRSPRSPRIAPTSDFTFPMIKSSV</sequence>
<keyword evidence="4" id="KW-1185">Reference proteome</keyword>
<dbReference type="AlphaFoldDB" id="A0A2U1QHN5"/>
<proteinExistence type="predicted"/>
<dbReference type="EMBL" id="PKPP01000120">
    <property type="protein sequence ID" value="PWA97485.1"/>
    <property type="molecule type" value="Genomic_DNA"/>
</dbReference>
<comment type="caution">
    <text evidence="3">The sequence shown here is derived from an EMBL/GenBank/DDBJ whole genome shotgun (WGS) entry which is preliminary data.</text>
</comment>
<protein>
    <recommendedName>
        <fullName evidence="5">Transmembrane protein</fullName>
    </recommendedName>
</protein>
<dbReference type="STRING" id="35608.A0A2U1QHN5"/>
<feature type="compositionally biased region" description="Low complexity" evidence="1">
    <location>
        <begin position="53"/>
        <end position="66"/>
    </location>
</feature>